<dbReference type="Pfam" id="PF04616">
    <property type="entry name" value="Glyco_hydro_43"/>
    <property type="match status" value="1"/>
</dbReference>
<dbReference type="Gene3D" id="2.115.10.20">
    <property type="entry name" value="Glycosyl hydrolase domain, family 43"/>
    <property type="match status" value="1"/>
</dbReference>
<dbReference type="PANTHER" id="PTHR43772:SF2">
    <property type="entry name" value="PUTATIVE (AFU_ORTHOLOGUE AFUA_2G04480)-RELATED"/>
    <property type="match status" value="1"/>
</dbReference>
<dbReference type="InterPro" id="IPR023296">
    <property type="entry name" value="Glyco_hydro_beta-prop_sf"/>
</dbReference>
<accession>A0ABW5XAM7</accession>
<dbReference type="EMBL" id="JBHUOJ010000041">
    <property type="protein sequence ID" value="MFD2835502.1"/>
    <property type="molecule type" value="Genomic_DNA"/>
</dbReference>
<evidence type="ECO:0000256" key="1">
    <source>
        <dbReference type="ARBA" id="ARBA00009865"/>
    </source>
</evidence>
<organism evidence="8 9">
    <name type="scientific">Christiangramia antarctica</name>
    <dbReference type="NCBI Taxonomy" id="2058158"/>
    <lineage>
        <taxon>Bacteria</taxon>
        <taxon>Pseudomonadati</taxon>
        <taxon>Bacteroidota</taxon>
        <taxon>Flavobacteriia</taxon>
        <taxon>Flavobacteriales</taxon>
        <taxon>Flavobacteriaceae</taxon>
        <taxon>Christiangramia</taxon>
    </lineage>
</organism>
<comment type="caution">
    <text evidence="8">The sequence shown here is derived from an EMBL/GenBank/DDBJ whole genome shotgun (WGS) entry which is preliminary data.</text>
</comment>
<keyword evidence="2" id="KW-0624">Polysaccharide degradation</keyword>
<name>A0ABW5XAM7_9FLAO</name>
<keyword evidence="7" id="KW-0732">Signal</keyword>
<reference evidence="9" key="1">
    <citation type="journal article" date="2019" name="Int. J. Syst. Evol. Microbiol.">
        <title>The Global Catalogue of Microorganisms (GCM) 10K type strain sequencing project: providing services to taxonomists for standard genome sequencing and annotation.</title>
        <authorList>
            <consortium name="The Broad Institute Genomics Platform"/>
            <consortium name="The Broad Institute Genome Sequencing Center for Infectious Disease"/>
            <person name="Wu L."/>
            <person name="Ma J."/>
        </authorList>
    </citation>
    <scope>NUCLEOTIDE SEQUENCE [LARGE SCALE GENOMIC DNA]</scope>
    <source>
        <strain evidence="9">KCTC 52925</strain>
    </source>
</reference>
<dbReference type="InterPro" id="IPR052176">
    <property type="entry name" value="Glycosyl_Hydrlase_43_Enz"/>
</dbReference>
<comment type="similarity">
    <text evidence="1 6">Belongs to the glycosyl hydrolase 43 family.</text>
</comment>
<evidence type="ECO:0000313" key="8">
    <source>
        <dbReference type="EMBL" id="MFD2835502.1"/>
    </source>
</evidence>
<dbReference type="CDD" id="cd18618">
    <property type="entry name" value="GH43_Xsa43E-like"/>
    <property type="match status" value="1"/>
</dbReference>
<dbReference type="InterPro" id="IPR006710">
    <property type="entry name" value="Glyco_hydro_43"/>
</dbReference>
<evidence type="ECO:0000256" key="6">
    <source>
        <dbReference type="RuleBase" id="RU361187"/>
    </source>
</evidence>
<feature type="chain" id="PRO_5046952322" evidence="7">
    <location>
        <begin position="20"/>
        <end position="319"/>
    </location>
</feature>
<keyword evidence="2" id="KW-0858">Xylan degradation</keyword>
<evidence type="ECO:0000256" key="5">
    <source>
        <dbReference type="ARBA" id="ARBA00023295"/>
    </source>
</evidence>
<dbReference type="Proteomes" id="UP001597438">
    <property type="component" value="Unassembled WGS sequence"/>
</dbReference>
<feature type="signal peptide" evidence="7">
    <location>
        <begin position="1"/>
        <end position="19"/>
    </location>
</feature>
<evidence type="ECO:0000313" key="9">
    <source>
        <dbReference type="Proteomes" id="UP001597438"/>
    </source>
</evidence>
<gene>
    <name evidence="8" type="ORF">ACFSYS_19575</name>
</gene>
<protein>
    <submittedName>
        <fullName evidence="8">Glycoside hydrolase family 43 protein</fullName>
    </submittedName>
</protein>
<evidence type="ECO:0000256" key="7">
    <source>
        <dbReference type="SAM" id="SignalP"/>
    </source>
</evidence>
<keyword evidence="5 6" id="KW-0326">Glycosidase</keyword>
<evidence type="ECO:0000256" key="4">
    <source>
        <dbReference type="ARBA" id="ARBA00023277"/>
    </source>
</evidence>
<evidence type="ECO:0000256" key="3">
    <source>
        <dbReference type="ARBA" id="ARBA00022801"/>
    </source>
</evidence>
<keyword evidence="3 6" id="KW-0378">Hydrolase</keyword>
<proteinExistence type="inferred from homology"/>
<keyword evidence="9" id="KW-1185">Reference proteome</keyword>
<dbReference type="GO" id="GO:0016787">
    <property type="term" value="F:hydrolase activity"/>
    <property type="evidence" value="ECO:0007669"/>
    <property type="project" value="UniProtKB-KW"/>
</dbReference>
<keyword evidence="4" id="KW-0119">Carbohydrate metabolism</keyword>
<evidence type="ECO:0000256" key="2">
    <source>
        <dbReference type="ARBA" id="ARBA00022651"/>
    </source>
</evidence>
<sequence length="319" mass="36375">MNKIIIGLLVLIFLPVCQAQNDQDFHNPIITEKFTADPAALVYKDSVYLYTGNDEAPEDFHFYKMNEWLVYSSADMVNWKEHTVPLKVSDFKWAKADAWAAQVIERNGKFYWYVSVSHDSIPGKAIGVAVANNPTGPFRDALGKALITNNMTTQTAIDWDDIDPTVYIDEKGQAYLYWGNTVLYWSKLKDNMIELEGLIHTVDLPNFTEAPWIHKKADWYYLSYAYGFPEKIAYAMSHSLEGPWEYKGLLNEIAGNSNTNHQSIIEFKGTPYFIYHNGGINPNGGSFRRSVCIDRLYYNPDGTLKKVQMTSEGIQTTDN</sequence>
<dbReference type="RefSeq" id="WP_251742245.1">
    <property type="nucleotide sequence ID" value="NZ_JBHUOJ010000041.1"/>
</dbReference>
<dbReference type="SUPFAM" id="SSF75005">
    <property type="entry name" value="Arabinanase/levansucrase/invertase"/>
    <property type="match status" value="1"/>
</dbReference>
<dbReference type="PANTHER" id="PTHR43772">
    <property type="entry name" value="ENDO-1,4-BETA-XYLANASE"/>
    <property type="match status" value="1"/>
</dbReference>